<keyword evidence="2" id="KW-1185">Reference proteome</keyword>
<protein>
    <submittedName>
        <fullName evidence="1">Uncharacterized protein</fullName>
    </submittedName>
</protein>
<sequence length="98" mass="11764">MMEKVSKARLRWFGHLKKRCTNAPMRRYEKLDIVGKRRGRGRGRPKKYWKEDIRKDMEKSISMHFDFVSRDPPQVGFESRVMGDYPAQFGEQMCYCVI</sequence>
<dbReference type="PANTHER" id="PTHR46238:SF8">
    <property type="entry name" value="ENDONUCLEASE_EXONUCLEASE_PHOSPHATASE DOMAIN-CONTAINING PROTEIN"/>
    <property type="match status" value="1"/>
</dbReference>
<evidence type="ECO:0000313" key="1">
    <source>
        <dbReference type="EMBL" id="KAG5615545.1"/>
    </source>
</evidence>
<dbReference type="AlphaFoldDB" id="A0A9J5ZTK1"/>
<accession>A0A9J5ZTK1</accession>
<comment type="caution">
    <text evidence="1">The sequence shown here is derived from an EMBL/GenBank/DDBJ whole genome shotgun (WGS) entry which is preliminary data.</text>
</comment>
<reference evidence="1 2" key="1">
    <citation type="submission" date="2020-09" db="EMBL/GenBank/DDBJ databases">
        <title>De no assembly of potato wild relative species, Solanum commersonii.</title>
        <authorList>
            <person name="Cho K."/>
        </authorList>
    </citation>
    <scope>NUCLEOTIDE SEQUENCE [LARGE SCALE GENOMIC DNA]</scope>
    <source>
        <strain evidence="1">LZ3.2</strain>
        <tissue evidence="1">Leaf</tissue>
    </source>
</reference>
<name>A0A9J5ZTK1_SOLCO</name>
<dbReference type="PANTHER" id="PTHR46238">
    <property type="entry name" value="REVERSE TRANSCRIPTASE DOMAIN-CONTAINING PROTEIN"/>
    <property type="match status" value="1"/>
</dbReference>
<proteinExistence type="predicted"/>
<dbReference type="OrthoDB" id="1735084at2759"/>
<organism evidence="1 2">
    <name type="scientific">Solanum commersonii</name>
    <name type="common">Commerson's wild potato</name>
    <name type="synonym">Commerson's nightshade</name>
    <dbReference type="NCBI Taxonomy" id="4109"/>
    <lineage>
        <taxon>Eukaryota</taxon>
        <taxon>Viridiplantae</taxon>
        <taxon>Streptophyta</taxon>
        <taxon>Embryophyta</taxon>
        <taxon>Tracheophyta</taxon>
        <taxon>Spermatophyta</taxon>
        <taxon>Magnoliopsida</taxon>
        <taxon>eudicotyledons</taxon>
        <taxon>Gunneridae</taxon>
        <taxon>Pentapetalae</taxon>
        <taxon>asterids</taxon>
        <taxon>lamiids</taxon>
        <taxon>Solanales</taxon>
        <taxon>Solanaceae</taxon>
        <taxon>Solanoideae</taxon>
        <taxon>Solaneae</taxon>
        <taxon>Solanum</taxon>
    </lineage>
</organism>
<dbReference type="EMBL" id="JACXVP010000003">
    <property type="protein sequence ID" value="KAG5615545.1"/>
    <property type="molecule type" value="Genomic_DNA"/>
</dbReference>
<gene>
    <name evidence="1" type="ORF">H5410_015369</name>
</gene>
<dbReference type="Proteomes" id="UP000824120">
    <property type="component" value="Chromosome 3"/>
</dbReference>
<evidence type="ECO:0000313" key="2">
    <source>
        <dbReference type="Proteomes" id="UP000824120"/>
    </source>
</evidence>